<gene>
    <name evidence="1" type="ORF">K458DRAFT_299763</name>
</gene>
<accession>A0A6G1J6G4</accession>
<dbReference type="Proteomes" id="UP000799291">
    <property type="component" value="Unassembled WGS sequence"/>
</dbReference>
<sequence>MELPSGNVCPEEEHVPTEKSGVYVDPMAANQSGRFQKHDEVHMSIIEGGIRTKGTFTIAKGRLHSSCGYYEYQLYTASGGLHNGGQWVREKDLKRQSRS</sequence>
<protein>
    <submittedName>
        <fullName evidence="1">Uncharacterized protein</fullName>
    </submittedName>
</protein>
<organism evidence="1 2">
    <name type="scientific">Lentithecium fluviatile CBS 122367</name>
    <dbReference type="NCBI Taxonomy" id="1168545"/>
    <lineage>
        <taxon>Eukaryota</taxon>
        <taxon>Fungi</taxon>
        <taxon>Dikarya</taxon>
        <taxon>Ascomycota</taxon>
        <taxon>Pezizomycotina</taxon>
        <taxon>Dothideomycetes</taxon>
        <taxon>Pleosporomycetidae</taxon>
        <taxon>Pleosporales</taxon>
        <taxon>Massarineae</taxon>
        <taxon>Lentitheciaceae</taxon>
        <taxon>Lentithecium</taxon>
    </lineage>
</organism>
<proteinExistence type="predicted"/>
<evidence type="ECO:0000313" key="1">
    <source>
        <dbReference type="EMBL" id="KAF2685825.1"/>
    </source>
</evidence>
<reference evidence="1" key="1">
    <citation type="journal article" date="2020" name="Stud. Mycol.">
        <title>101 Dothideomycetes genomes: a test case for predicting lifestyles and emergence of pathogens.</title>
        <authorList>
            <person name="Haridas S."/>
            <person name="Albert R."/>
            <person name="Binder M."/>
            <person name="Bloem J."/>
            <person name="Labutti K."/>
            <person name="Salamov A."/>
            <person name="Andreopoulos B."/>
            <person name="Baker S."/>
            <person name="Barry K."/>
            <person name="Bills G."/>
            <person name="Bluhm B."/>
            <person name="Cannon C."/>
            <person name="Castanera R."/>
            <person name="Culley D."/>
            <person name="Daum C."/>
            <person name="Ezra D."/>
            <person name="Gonzalez J."/>
            <person name="Henrissat B."/>
            <person name="Kuo A."/>
            <person name="Liang C."/>
            <person name="Lipzen A."/>
            <person name="Lutzoni F."/>
            <person name="Magnuson J."/>
            <person name="Mondo S."/>
            <person name="Nolan M."/>
            <person name="Ohm R."/>
            <person name="Pangilinan J."/>
            <person name="Park H.-J."/>
            <person name="Ramirez L."/>
            <person name="Alfaro M."/>
            <person name="Sun H."/>
            <person name="Tritt A."/>
            <person name="Yoshinaga Y."/>
            <person name="Zwiers L.-H."/>
            <person name="Turgeon B."/>
            <person name="Goodwin S."/>
            <person name="Spatafora J."/>
            <person name="Crous P."/>
            <person name="Grigoriev I."/>
        </authorList>
    </citation>
    <scope>NUCLEOTIDE SEQUENCE</scope>
    <source>
        <strain evidence="1">CBS 122367</strain>
    </source>
</reference>
<dbReference type="AlphaFoldDB" id="A0A6G1J6G4"/>
<dbReference type="EMBL" id="MU005578">
    <property type="protein sequence ID" value="KAF2685825.1"/>
    <property type="molecule type" value="Genomic_DNA"/>
</dbReference>
<keyword evidence="2" id="KW-1185">Reference proteome</keyword>
<name>A0A6G1J6G4_9PLEO</name>
<evidence type="ECO:0000313" key="2">
    <source>
        <dbReference type="Proteomes" id="UP000799291"/>
    </source>
</evidence>
<dbReference type="OrthoDB" id="3913514at2759"/>